<feature type="domain" description="Carboxymuconolactone decarboxylase-like" evidence="1">
    <location>
        <begin position="27"/>
        <end position="109"/>
    </location>
</feature>
<dbReference type="GO" id="GO:0051920">
    <property type="term" value="F:peroxiredoxin activity"/>
    <property type="evidence" value="ECO:0007669"/>
    <property type="project" value="InterPro"/>
</dbReference>
<dbReference type="Pfam" id="PF02627">
    <property type="entry name" value="CMD"/>
    <property type="match status" value="1"/>
</dbReference>
<dbReference type="PANTHER" id="PTHR34846">
    <property type="entry name" value="4-CARBOXYMUCONOLACTONE DECARBOXYLASE FAMILY PROTEIN (AFU_ORTHOLOGUE AFUA_6G11590)"/>
    <property type="match status" value="1"/>
</dbReference>
<proteinExistence type="predicted"/>
<protein>
    <submittedName>
        <fullName evidence="2">Carboxymuconolactone decarboxylase</fullName>
    </submittedName>
</protein>
<comment type="caution">
    <text evidence="2">The sequence shown here is derived from an EMBL/GenBank/DDBJ whole genome shotgun (WGS) entry which is preliminary data.</text>
</comment>
<dbReference type="Gene3D" id="1.20.1290.10">
    <property type="entry name" value="AhpD-like"/>
    <property type="match status" value="1"/>
</dbReference>
<name>A0A2T2WIC5_9FIRM</name>
<accession>A0A2T2WIC5</accession>
<gene>
    <name evidence="2" type="ORF">C7B45_08635</name>
</gene>
<dbReference type="NCBIfam" id="TIGR00778">
    <property type="entry name" value="ahpD_dom"/>
    <property type="match status" value="1"/>
</dbReference>
<organism evidence="2 3">
    <name type="scientific">Sulfobacillus acidophilus</name>
    <dbReference type="NCBI Taxonomy" id="53633"/>
    <lineage>
        <taxon>Bacteria</taxon>
        <taxon>Bacillati</taxon>
        <taxon>Bacillota</taxon>
        <taxon>Clostridia</taxon>
        <taxon>Eubacteriales</taxon>
        <taxon>Clostridiales Family XVII. Incertae Sedis</taxon>
        <taxon>Sulfobacillus</taxon>
    </lineage>
</organism>
<dbReference type="Proteomes" id="UP000241848">
    <property type="component" value="Unassembled WGS sequence"/>
</dbReference>
<reference evidence="2 3" key="1">
    <citation type="journal article" date="2014" name="BMC Genomics">
        <title>Comparison of environmental and isolate Sulfobacillus genomes reveals diverse carbon, sulfur, nitrogen, and hydrogen metabolisms.</title>
        <authorList>
            <person name="Justice N.B."/>
            <person name="Norman A."/>
            <person name="Brown C.T."/>
            <person name="Singh A."/>
            <person name="Thomas B.C."/>
            <person name="Banfield J.F."/>
        </authorList>
    </citation>
    <scope>NUCLEOTIDE SEQUENCE [LARGE SCALE GENOMIC DNA]</scope>
    <source>
        <strain evidence="2">AMDSBA3</strain>
    </source>
</reference>
<dbReference type="PANTHER" id="PTHR34846:SF10">
    <property type="entry name" value="CYTOPLASMIC PROTEIN"/>
    <property type="match status" value="1"/>
</dbReference>
<evidence type="ECO:0000313" key="2">
    <source>
        <dbReference type="EMBL" id="PSR21989.1"/>
    </source>
</evidence>
<dbReference type="InterPro" id="IPR003779">
    <property type="entry name" value="CMD-like"/>
</dbReference>
<evidence type="ECO:0000313" key="3">
    <source>
        <dbReference type="Proteomes" id="UP000241848"/>
    </source>
</evidence>
<dbReference type="InterPro" id="IPR029032">
    <property type="entry name" value="AhpD-like"/>
</dbReference>
<dbReference type="SUPFAM" id="SSF69118">
    <property type="entry name" value="AhpD-like"/>
    <property type="match status" value="1"/>
</dbReference>
<evidence type="ECO:0000259" key="1">
    <source>
        <dbReference type="Pfam" id="PF02627"/>
    </source>
</evidence>
<dbReference type="InterPro" id="IPR004675">
    <property type="entry name" value="AhpD_core"/>
</dbReference>
<sequence>MLLGRRRCLVTETVDESIRLDWSTLLPEARDAMVQLESVAHHARLPRELLELVKIRVSQINGCAYCLDMHTKEARNLGEREQRIYALPAWRETPFYTLRERAALDWAEAVTKVSGGVSDALFQALEAQFSAREIAGLTAAIIAINSWNRWAISLKAERPGSYRPDLAR</sequence>
<dbReference type="EMBL" id="PXYV01000024">
    <property type="protein sequence ID" value="PSR21989.1"/>
    <property type="molecule type" value="Genomic_DNA"/>
</dbReference>
<dbReference type="AlphaFoldDB" id="A0A2T2WIC5"/>